<feature type="domain" description="Carboxymuconolactone decarboxylase-like" evidence="1">
    <location>
        <begin position="60"/>
        <end position="101"/>
    </location>
</feature>
<reference evidence="2 3" key="1">
    <citation type="submission" date="2024-03" db="EMBL/GenBank/DDBJ databases">
        <title>Actinomycetospora sp. OC33-EN07, a novel actinomycete isolated from wild orchid (Aerides multiflora).</title>
        <authorList>
            <person name="Suriyachadkun C."/>
        </authorList>
    </citation>
    <scope>NUCLEOTIDE SEQUENCE [LARGE SCALE GENOMIC DNA]</scope>
    <source>
        <strain evidence="2 3">OC33-EN07</strain>
    </source>
</reference>
<gene>
    <name evidence="2" type="ORF">WCD58_10660</name>
</gene>
<organism evidence="2 3">
    <name type="scientific">Actinomycetospora flava</name>
    <dbReference type="NCBI Taxonomy" id="3129232"/>
    <lineage>
        <taxon>Bacteria</taxon>
        <taxon>Bacillati</taxon>
        <taxon>Actinomycetota</taxon>
        <taxon>Actinomycetes</taxon>
        <taxon>Pseudonocardiales</taxon>
        <taxon>Pseudonocardiaceae</taxon>
        <taxon>Actinomycetospora</taxon>
    </lineage>
</organism>
<proteinExistence type="predicted"/>
<dbReference type="PANTHER" id="PTHR35446">
    <property type="entry name" value="SI:CH211-175M2.5"/>
    <property type="match status" value="1"/>
</dbReference>
<name>A0ABU8M3H8_9PSEU</name>
<evidence type="ECO:0000313" key="2">
    <source>
        <dbReference type="EMBL" id="MEJ2861621.1"/>
    </source>
</evidence>
<sequence length="197" mass="21573">MTATFSGPRLSRLRVPARDELTPSARRLADTTEKAEGYVPNWIEAFALGGENTNRLNAYLFPLLEGAADSPGDLTGREREILATIVSVTNGCSYCHALHVDTLGKVLEDHWLAHRIGLHHAEVAELSDRERLLADLALTLTHTPGEISDDRIEALRAVGLSDEDIFEAVQVISIINATNRITLALGVLPDEQIFANR</sequence>
<dbReference type="Proteomes" id="UP001369736">
    <property type="component" value="Unassembled WGS sequence"/>
</dbReference>
<dbReference type="PANTHER" id="PTHR35446:SF2">
    <property type="entry name" value="CARBOXYMUCONOLACTONE DECARBOXYLASE-LIKE DOMAIN-CONTAINING PROTEIN"/>
    <property type="match status" value="1"/>
</dbReference>
<evidence type="ECO:0000259" key="1">
    <source>
        <dbReference type="Pfam" id="PF02627"/>
    </source>
</evidence>
<dbReference type="SUPFAM" id="SSF69118">
    <property type="entry name" value="AhpD-like"/>
    <property type="match status" value="1"/>
</dbReference>
<dbReference type="NCBIfam" id="TIGR01926">
    <property type="entry name" value="peroxid_rel"/>
    <property type="match status" value="1"/>
</dbReference>
<dbReference type="RefSeq" id="WP_337702473.1">
    <property type="nucleotide sequence ID" value="NZ_JBBEGM010000003.1"/>
</dbReference>
<evidence type="ECO:0000313" key="3">
    <source>
        <dbReference type="Proteomes" id="UP001369736"/>
    </source>
</evidence>
<accession>A0ABU8M3H8</accession>
<dbReference type="EMBL" id="JBBEGM010000003">
    <property type="protein sequence ID" value="MEJ2861621.1"/>
    <property type="molecule type" value="Genomic_DNA"/>
</dbReference>
<comment type="caution">
    <text evidence="2">The sequence shown here is derived from an EMBL/GenBank/DDBJ whole genome shotgun (WGS) entry which is preliminary data.</text>
</comment>
<dbReference type="InterPro" id="IPR003779">
    <property type="entry name" value="CMD-like"/>
</dbReference>
<dbReference type="Pfam" id="PF02627">
    <property type="entry name" value="CMD"/>
    <property type="match status" value="1"/>
</dbReference>
<dbReference type="Gene3D" id="1.20.1290.10">
    <property type="entry name" value="AhpD-like"/>
    <property type="match status" value="1"/>
</dbReference>
<dbReference type="InterPro" id="IPR029032">
    <property type="entry name" value="AhpD-like"/>
</dbReference>
<keyword evidence="2" id="KW-0560">Oxidoreductase</keyword>
<protein>
    <submittedName>
        <fullName evidence="2">Peroxidase-related enzyme</fullName>
    </submittedName>
</protein>
<keyword evidence="2" id="KW-0575">Peroxidase</keyword>
<keyword evidence="3" id="KW-1185">Reference proteome</keyword>
<dbReference type="GO" id="GO:0004601">
    <property type="term" value="F:peroxidase activity"/>
    <property type="evidence" value="ECO:0007669"/>
    <property type="project" value="UniProtKB-KW"/>
</dbReference>
<dbReference type="InterPro" id="IPR010195">
    <property type="entry name" value="Uncharacterised_peroxidase-rel"/>
</dbReference>